<dbReference type="Pfam" id="PF01237">
    <property type="entry name" value="Oxysterol_BP"/>
    <property type="match status" value="1"/>
</dbReference>
<name>A0ABD1WZP5_9LAMI</name>
<dbReference type="SUPFAM" id="SSF144000">
    <property type="entry name" value="Oxysterol-binding protein-like"/>
    <property type="match status" value="1"/>
</dbReference>
<comment type="caution">
    <text evidence="3">The sequence shown here is derived from an EMBL/GenBank/DDBJ whole genome shotgun (WGS) entry which is preliminary data.</text>
</comment>
<keyword evidence="4" id="KW-1185">Reference proteome</keyword>
<evidence type="ECO:0000256" key="1">
    <source>
        <dbReference type="ARBA" id="ARBA00008842"/>
    </source>
</evidence>
<dbReference type="PANTHER" id="PTHR10972:SF102">
    <property type="entry name" value="OXYSTEROL-BINDING PROTEIN"/>
    <property type="match status" value="1"/>
</dbReference>
<dbReference type="InterPro" id="IPR037239">
    <property type="entry name" value="OSBP_sf"/>
</dbReference>
<gene>
    <name evidence="3" type="ORF">Fot_07752</name>
</gene>
<dbReference type="InterPro" id="IPR000648">
    <property type="entry name" value="Oxysterol-bd"/>
</dbReference>
<dbReference type="EMBL" id="JBFOLJ010000002">
    <property type="protein sequence ID" value="KAL2554133.1"/>
    <property type="molecule type" value="Genomic_DNA"/>
</dbReference>
<accession>A0ABD1WZP5</accession>
<sequence length="170" mass="18793">MLTEGYLGTKAVLTAPLSLEGEESDSKYGPPNLLQRIFSLLSSVHPGSDLIRLQLPPLFNFPKSQLQCYGESVYCINTDMLSKCNHGESPLDRFVSVIAWSISTMRPLMFGVAPYNPVLGETHHVSSGTLNVLLEQVSHHPPVTALHATDEKENIEIILVSFAHSEVLWH</sequence>
<dbReference type="PROSITE" id="PS01013">
    <property type="entry name" value="OSBP"/>
    <property type="match status" value="1"/>
</dbReference>
<evidence type="ECO:0000313" key="3">
    <source>
        <dbReference type="EMBL" id="KAL2554133.1"/>
    </source>
</evidence>
<organism evidence="3 4">
    <name type="scientific">Forsythia ovata</name>
    <dbReference type="NCBI Taxonomy" id="205694"/>
    <lineage>
        <taxon>Eukaryota</taxon>
        <taxon>Viridiplantae</taxon>
        <taxon>Streptophyta</taxon>
        <taxon>Embryophyta</taxon>
        <taxon>Tracheophyta</taxon>
        <taxon>Spermatophyta</taxon>
        <taxon>Magnoliopsida</taxon>
        <taxon>eudicotyledons</taxon>
        <taxon>Gunneridae</taxon>
        <taxon>Pentapetalae</taxon>
        <taxon>asterids</taxon>
        <taxon>lamiids</taxon>
        <taxon>Lamiales</taxon>
        <taxon>Oleaceae</taxon>
        <taxon>Forsythieae</taxon>
        <taxon>Forsythia</taxon>
    </lineage>
</organism>
<reference evidence="4" key="1">
    <citation type="submission" date="2024-07" db="EMBL/GenBank/DDBJ databases">
        <title>Two chromosome-level genome assemblies of Korean endemic species Abeliophyllum distichum and Forsythia ovata (Oleaceae).</title>
        <authorList>
            <person name="Jang H."/>
        </authorList>
    </citation>
    <scope>NUCLEOTIDE SEQUENCE [LARGE SCALE GENOMIC DNA]</scope>
</reference>
<evidence type="ECO:0000313" key="4">
    <source>
        <dbReference type="Proteomes" id="UP001604277"/>
    </source>
</evidence>
<proteinExistence type="inferred from homology"/>
<dbReference type="PANTHER" id="PTHR10972">
    <property type="entry name" value="OXYSTEROL-BINDING PROTEIN-RELATED"/>
    <property type="match status" value="1"/>
</dbReference>
<dbReference type="InterPro" id="IPR018494">
    <property type="entry name" value="Oxysterol-bd_CS"/>
</dbReference>
<protein>
    <submittedName>
        <fullName evidence="3">Oxysterol-binding protein-related protein 4C</fullName>
    </submittedName>
</protein>
<dbReference type="AlphaFoldDB" id="A0ABD1WZP5"/>
<evidence type="ECO:0000256" key="2">
    <source>
        <dbReference type="RuleBase" id="RU003844"/>
    </source>
</evidence>
<dbReference type="Gene3D" id="2.40.160.120">
    <property type="match status" value="1"/>
</dbReference>
<dbReference type="Proteomes" id="UP001604277">
    <property type="component" value="Unassembled WGS sequence"/>
</dbReference>
<comment type="similarity">
    <text evidence="1 2">Belongs to the OSBP family.</text>
</comment>